<sequence length="42" mass="4749">MLYYGKLKKAAYNNTLPESHITVTALLIITCQLLGDYSFARL</sequence>
<organism evidence="1">
    <name type="scientific">Escherichia coli</name>
    <dbReference type="NCBI Taxonomy" id="562"/>
    <lineage>
        <taxon>Bacteria</taxon>
        <taxon>Pseudomonadati</taxon>
        <taxon>Pseudomonadota</taxon>
        <taxon>Gammaproteobacteria</taxon>
        <taxon>Enterobacterales</taxon>
        <taxon>Enterobacteriaceae</taxon>
        <taxon>Escherichia</taxon>
    </lineage>
</organism>
<proteinExistence type="predicted"/>
<reference evidence="1" key="1">
    <citation type="journal article" date="2018" name="PLoS ONE">
        <title>Characterization of plasmids harboring blaCTX-M and blaCMY genes in E. coli from French broilers.</title>
        <authorList>
            <person name="Touzain F."/>
            <person name="Le Devendec L."/>
            <person name="De Boisseson C."/>
            <person name="Baron S."/>
            <person name="Jouy E."/>
            <person name="Perrin-Guyomard A."/>
            <person name="Blanchard Y."/>
            <person name="Kempf I."/>
        </authorList>
    </citation>
    <scope>NUCLEOTIDE SEQUENCE</scope>
    <source>
        <plasmid evidence="1">pCOV6</plasmid>
    </source>
</reference>
<protein>
    <submittedName>
        <fullName evidence="1">Uncharacterized protein</fullName>
    </submittedName>
</protein>
<accession>A0A2H5BZS9</accession>
<dbReference type="EMBL" id="MG648865">
    <property type="protein sequence ID" value="AUH16226.1"/>
    <property type="molecule type" value="Genomic_DNA"/>
</dbReference>
<evidence type="ECO:0000313" key="1">
    <source>
        <dbReference type="EMBL" id="AUH16226.1"/>
    </source>
</evidence>
<name>A0A2H5BZS9_ECOLX</name>
<geneLocation type="plasmid" evidence="1">
    <name>pCOV6</name>
</geneLocation>
<dbReference type="AlphaFoldDB" id="A0A2H5BZS9"/>
<gene>
    <name evidence="1" type="ORF">PCOV6_00172</name>
</gene>
<keyword evidence="1" id="KW-0614">Plasmid</keyword>